<dbReference type="SUPFAM" id="SSF75005">
    <property type="entry name" value="Arabinanase/levansucrase/invertase"/>
    <property type="match status" value="2"/>
</dbReference>
<gene>
    <name evidence="1" type="ORF">FKX85_02095</name>
</gene>
<dbReference type="InterPro" id="IPR050727">
    <property type="entry name" value="GH43_arabinanases"/>
</dbReference>
<dbReference type="OrthoDB" id="9758923at2"/>
<sequence length="365" mass="42065">MNSRPTSSVLHLLLVIGLFGNFSCTSKERVAHEVNLKNSPKEDDMKGYLMVYFKDEDHSLHMALSNDGYSFTDVNKGKAVIAGDTIAVQKGIRDPHIYRGPEGKFYMAMTDLHIFAKRDGLRDTEWQRPGEEFGWGNNRGFVLMKSNDLIEWDVAQVNLPDAFAGYDTIGCAWAPETTYDEEEGKLMLYYTMRWGRGQNKMYYSYVNDAYDSLLTEPKLIFEYPKEVSFIDADITKVGDQYHMFYTPHDGVPGIKQAISNYINKDYQYDSVWYDTESEASEAPNVWKRIGEEKWVLMYDIYGIQPHNFGFRETRDFEHFDNLGHFNEGVMKATNFSSPKHGAVVHLTGPEAEKLARHWGLEMDFD</sequence>
<dbReference type="EMBL" id="CP041253">
    <property type="protein sequence ID" value="QDH77897.1"/>
    <property type="molecule type" value="Genomic_DNA"/>
</dbReference>
<evidence type="ECO:0000313" key="2">
    <source>
        <dbReference type="Proteomes" id="UP000316614"/>
    </source>
</evidence>
<keyword evidence="2" id="KW-1185">Reference proteome</keyword>
<reference evidence="1 2" key="1">
    <citation type="submission" date="2019-06" db="EMBL/GenBank/DDBJ databases">
        <title>Echinicola alkalisoli sp. nov. isolated from saline soil.</title>
        <authorList>
            <person name="Sun J.-Q."/>
            <person name="Xu L."/>
        </authorList>
    </citation>
    <scope>NUCLEOTIDE SEQUENCE [LARGE SCALE GENOMIC DNA]</scope>
    <source>
        <strain evidence="1 2">LN3S3</strain>
    </source>
</reference>
<dbReference type="KEGG" id="echi:FKX85_02095"/>
<dbReference type="PANTHER" id="PTHR43301">
    <property type="entry name" value="ARABINAN ENDO-1,5-ALPHA-L-ARABINOSIDASE"/>
    <property type="match status" value="1"/>
</dbReference>
<dbReference type="InterPro" id="IPR023296">
    <property type="entry name" value="Glyco_hydro_beta-prop_sf"/>
</dbReference>
<dbReference type="CDD" id="cd08983">
    <property type="entry name" value="GH43_Bt3655-like"/>
    <property type="match status" value="1"/>
</dbReference>
<dbReference type="Gene3D" id="2.115.10.20">
    <property type="entry name" value="Glycosyl hydrolase domain, family 43"/>
    <property type="match status" value="1"/>
</dbReference>
<dbReference type="AlphaFoldDB" id="A0A514CDK6"/>
<evidence type="ECO:0000313" key="1">
    <source>
        <dbReference type="EMBL" id="QDH77897.1"/>
    </source>
</evidence>
<dbReference type="Proteomes" id="UP000316614">
    <property type="component" value="Chromosome"/>
</dbReference>
<organism evidence="1 2">
    <name type="scientific">Echinicola soli</name>
    <dbReference type="NCBI Taxonomy" id="2591634"/>
    <lineage>
        <taxon>Bacteria</taxon>
        <taxon>Pseudomonadati</taxon>
        <taxon>Bacteroidota</taxon>
        <taxon>Cytophagia</taxon>
        <taxon>Cytophagales</taxon>
        <taxon>Cyclobacteriaceae</taxon>
        <taxon>Echinicola</taxon>
    </lineage>
</organism>
<name>A0A514CDK6_9BACT</name>
<proteinExistence type="predicted"/>
<dbReference type="RefSeq" id="WP_141613161.1">
    <property type="nucleotide sequence ID" value="NZ_CP041253.1"/>
</dbReference>
<dbReference type="PANTHER" id="PTHR43301:SF3">
    <property type="entry name" value="ARABINAN ENDO-1,5-ALPHA-L-ARABINOSIDASE A-RELATED"/>
    <property type="match status" value="1"/>
</dbReference>
<accession>A0A514CDK6</accession>
<protein>
    <submittedName>
        <fullName evidence="1">Beta-xylosidase</fullName>
    </submittedName>
</protein>